<dbReference type="SUPFAM" id="SSF54001">
    <property type="entry name" value="Cysteine proteinases"/>
    <property type="match status" value="1"/>
</dbReference>
<reference evidence="2" key="2">
    <citation type="submission" date="2020-09" db="EMBL/GenBank/DDBJ databases">
        <authorList>
            <person name="Sun Q."/>
            <person name="Kim S."/>
        </authorList>
    </citation>
    <scope>NUCLEOTIDE SEQUENCE</scope>
    <source>
        <strain evidence="2">KCTC 32182</strain>
    </source>
</reference>
<gene>
    <name evidence="2" type="ORF">GCM10011289_13450</name>
</gene>
<comment type="caution">
    <text evidence="2">The sequence shown here is derived from an EMBL/GenBank/DDBJ whole genome shotgun (WGS) entry which is preliminary data.</text>
</comment>
<reference evidence="2" key="1">
    <citation type="journal article" date="2014" name="Int. J. Syst. Evol. Microbiol.">
        <title>Complete genome sequence of Corynebacterium casei LMG S-19264T (=DSM 44701T), isolated from a smear-ripened cheese.</title>
        <authorList>
            <consortium name="US DOE Joint Genome Institute (JGI-PGF)"/>
            <person name="Walter F."/>
            <person name="Albersmeier A."/>
            <person name="Kalinowski J."/>
            <person name="Ruckert C."/>
        </authorList>
    </citation>
    <scope>NUCLEOTIDE SEQUENCE</scope>
    <source>
        <strain evidence="2">KCTC 32182</strain>
    </source>
</reference>
<dbReference type="PROSITE" id="PS50911">
    <property type="entry name" value="CHAP"/>
    <property type="match status" value="1"/>
</dbReference>
<evidence type="ECO:0000259" key="1">
    <source>
        <dbReference type="PROSITE" id="PS50911"/>
    </source>
</evidence>
<protein>
    <submittedName>
        <fullName evidence="2">CHAP domain-containing protein</fullName>
    </submittedName>
</protein>
<dbReference type="EMBL" id="BMYX01000006">
    <property type="protein sequence ID" value="GGY11859.1"/>
    <property type="molecule type" value="Genomic_DNA"/>
</dbReference>
<keyword evidence="3" id="KW-1185">Reference proteome</keyword>
<dbReference type="InterPro" id="IPR051705">
    <property type="entry name" value="Gsp_Synthetase/Amidase"/>
</dbReference>
<sequence length="197" mass="21996">MTILALLTAGYWTATHWNSNRAHSVGEPLDAFNGVAVYYNGGVQNVEGRTVAPDGYNLGLRYQCVEFVKRYYYQRFGHKMPNDKGHARDFFQPALANGAVNPERGLLQYRNGAGDLPREEDLIVFAPWVFNRYGHVAIVSAVDEDSIEIIQQNPGPFGTSRERLPLDSQTGAPRVAHDRVLGWLRLAPTQPVALAER</sequence>
<evidence type="ECO:0000313" key="2">
    <source>
        <dbReference type="EMBL" id="GGY11859.1"/>
    </source>
</evidence>
<feature type="domain" description="Peptidase C51" evidence="1">
    <location>
        <begin position="39"/>
        <end position="177"/>
    </location>
</feature>
<dbReference type="InterPro" id="IPR038765">
    <property type="entry name" value="Papain-like_cys_pep_sf"/>
</dbReference>
<proteinExistence type="predicted"/>
<name>A0A918P1A7_9NEIS</name>
<dbReference type="Gene3D" id="3.90.1720.10">
    <property type="entry name" value="endopeptidase domain like (from Nostoc punctiforme)"/>
    <property type="match status" value="1"/>
</dbReference>
<dbReference type="PANTHER" id="PTHR30094">
    <property type="entry name" value="BIFUNCTIONAL GLUTATHIONYLSPERMIDINE SYNTHETASE/AMIDASE-RELATED"/>
    <property type="match status" value="1"/>
</dbReference>
<dbReference type="Pfam" id="PF05257">
    <property type="entry name" value="CHAP"/>
    <property type="match status" value="1"/>
</dbReference>
<dbReference type="Proteomes" id="UP000645257">
    <property type="component" value="Unassembled WGS sequence"/>
</dbReference>
<dbReference type="InterPro" id="IPR007921">
    <property type="entry name" value="CHAP_dom"/>
</dbReference>
<organism evidence="2 3">
    <name type="scientific">Paludibacterium paludis</name>
    <dbReference type="NCBI Taxonomy" id="1225769"/>
    <lineage>
        <taxon>Bacteria</taxon>
        <taxon>Pseudomonadati</taxon>
        <taxon>Pseudomonadota</taxon>
        <taxon>Betaproteobacteria</taxon>
        <taxon>Neisseriales</taxon>
        <taxon>Chromobacteriaceae</taxon>
        <taxon>Paludibacterium</taxon>
    </lineage>
</organism>
<dbReference type="GO" id="GO:0016874">
    <property type="term" value="F:ligase activity"/>
    <property type="evidence" value="ECO:0007669"/>
    <property type="project" value="TreeGrafter"/>
</dbReference>
<dbReference type="PANTHER" id="PTHR30094:SF0">
    <property type="entry name" value="BIFUNCTIONAL GLUTATHIONYLSPERMIDINE SYNTHETASE_AMIDASE-RELATED"/>
    <property type="match status" value="1"/>
</dbReference>
<evidence type="ECO:0000313" key="3">
    <source>
        <dbReference type="Proteomes" id="UP000645257"/>
    </source>
</evidence>
<dbReference type="AlphaFoldDB" id="A0A918P1A7"/>
<accession>A0A918P1A7</accession>